<dbReference type="STRING" id="1121001.SAMN02745857_03640"/>
<protein>
    <recommendedName>
        <fullName evidence="3">CHAP domain-containing protein</fullName>
    </recommendedName>
</protein>
<organism evidence="1 2">
    <name type="scientific">Andreprevotia lacus DSM 23236</name>
    <dbReference type="NCBI Taxonomy" id="1121001"/>
    <lineage>
        <taxon>Bacteria</taxon>
        <taxon>Pseudomonadati</taxon>
        <taxon>Pseudomonadota</taxon>
        <taxon>Betaproteobacteria</taxon>
        <taxon>Neisseriales</taxon>
        <taxon>Chitinibacteraceae</taxon>
        <taxon>Andreprevotia</taxon>
    </lineage>
</organism>
<dbReference type="EMBL" id="FWXD01000030">
    <property type="protein sequence ID" value="SMC29163.1"/>
    <property type="molecule type" value="Genomic_DNA"/>
</dbReference>
<evidence type="ECO:0000313" key="1">
    <source>
        <dbReference type="EMBL" id="SMC29163.1"/>
    </source>
</evidence>
<evidence type="ECO:0000313" key="2">
    <source>
        <dbReference type="Proteomes" id="UP000192761"/>
    </source>
</evidence>
<dbReference type="RefSeq" id="WP_084092584.1">
    <property type="nucleotide sequence ID" value="NZ_FWXD01000030.1"/>
</dbReference>
<accession>A0A1W1XZ26</accession>
<evidence type="ECO:0008006" key="3">
    <source>
        <dbReference type="Google" id="ProtNLM"/>
    </source>
</evidence>
<name>A0A1W1XZ26_9NEIS</name>
<dbReference type="InterPro" id="IPR047746">
    <property type="entry name" value="Dae2/Tae2-like"/>
</dbReference>
<keyword evidence="2" id="KW-1185">Reference proteome</keyword>
<gene>
    <name evidence="1" type="ORF">SAMN02745857_03640</name>
</gene>
<dbReference type="Proteomes" id="UP000192761">
    <property type="component" value="Unassembled WGS sequence"/>
</dbReference>
<reference evidence="1 2" key="1">
    <citation type="submission" date="2017-04" db="EMBL/GenBank/DDBJ databases">
        <authorList>
            <person name="Afonso C.L."/>
            <person name="Miller P.J."/>
            <person name="Scott M.A."/>
            <person name="Spackman E."/>
            <person name="Goraichik I."/>
            <person name="Dimitrov K.M."/>
            <person name="Suarez D.L."/>
            <person name="Swayne D.E."/>
        </authorList>
    </citation>
    <scope>NUCLEOTIDE SEQUENCE [LARGE SCALE GENOMIC DNA]</scope>
    <source>
        <strain evidence="1 2">DSM 23236</strain>
    </source>
</reference>
<dbReference type="AlphaFoldDB" id="A0A1W1XZ26"/>
<sequence length="145" mass="15434">MPYVSGNYMHNRAAPPGLWACAPGSTMSPSDNPPTGQKTGYRHCCGQPASYVQTVCPNLPASAFWQRGAAVRGNTALPPGTVIATFDAQGHYQGHVAIFVCQSSDGIHVYDQDVALPKPKPVGPRLLPWGAAEHASNGDRFYVVE</sequence>
<dbReference type="OrthoDB" id="1551241at2"/>
<proteinExistence type="predicted"/>
<dbReference type="NCBIfam" id="NF033857">
    <property type="entry name" value="BPSL0067_fam"/>
    <property type="match status" value="1"/>
</dbReference>